<organism evidence="1 2">
    <name type="scientific">Trichothecium roseum</name>
    <dbReference type="NCBI Taxonomy" id="47278"/>
    <lineage>
        <taxon>Eukaryota</taxon>
        <taxon>Fungi</taxon>
        <taxon>Dikarya</taxon>
        <taxon>Ascomycota</taxon>
        <taxon>Pezizomycotina</taxon>
        <taxon>Sordariomycetes</taxon>
        <taxon>Hypocreomycetidae</taxon>
        <taxon>Hypocreales</taxon>
        <taxon>Hypocreales incertae sedis</taxon>
        <taxon>Trichothecium</taxon>
    </lineage>
</organism>
<name>A0ACC0V784_9HYPO</name>
<reference evidence="1" key="1">
    <citation type="submission" date="2022-10" db="EMBL/GenBank/DDBJ databases">
        <title>Complete Genome of Trichothecium roseum strain YXFP-22015, a Plant Pathogen Isolated from Citrus.</title>
        <authorList>
            <person name="Wang Y."/>
            <person name="Zhu L."/>
        </authorList>
    </citation>
    <scope>NUCLEOTIDE SEQUENCE</scope>
    <source>
        <strain evidence="1">YXFP-22015</strain>
    </source>
</reference>
<proteinExistence type="predicted"/>
<gene>
    <name evidence="1" type="ORF">N3K66_003577</name>
</gene>
<accession>A0ACC0V784</accession>
<dbReference type="Proteomes" id="UP001163324">
    <property type="component" value="Chromosome 3"/>
</dbReference>
<dbReference type="EMBL" id="CM047942">
    <property type="protein sequence ID" value="KAI9901760.1"/>
    <property type="molecule type" value="Genomic_DNA"/>
</dbReference>
<comment type="caution">
    <text evidence="1">The sequence shown here is derived from an EMBL/GenBank/DDBJ whole genome shotgun (WGS) entry which is preliminary data.</text>
</comment>
<evidence type="ECO:0000313" key="2">
    <source>
        <dbReference type="Proteomes" id="UP001163324"/>
    </source>
</evidence>
<protein>
    <submittedName>
        <fullName evidence="1">Uncharacterized protein</fullName>
    </submittedName>
</protein>
<keyword evidence="2" id="KW-1185">Reference proteome</keyword>
<sequence length="890" mass="98687">MPTRQPSLTSRSQGFVQLNGGSQRSIMADDEIQLTTVKSHASTGNRKAHMASSTSFDNGRSEKEHHHHHFRRGRRRRPDDSLGRTETGDDEGAKLNYMGRLYNKIVNFSVVTRYAVYVVPVALLLAVPLIVLPLIGRKDDIFVGYKDDDPTDDENGKYGPKLFNLFLWIEITWLTVWLAKIVAWFVPRAFTFFSGIVSAGTRKYAQVLHNLNIPLSLFFWALASWLTFKNLFAPSIKADIEWTKTLQIILGALFTSSAVFLGEKAIVQLIGVTYHQRSFANRIEASKREIRLLGMLYDASRTLFPMFCPEFADEDYVINDSIELKLGGKHKRSKSGSATPMRLIGDVGRIGGKVTSAFGNIASEITGKQVFNPNSAHSIVLEALEKARTSEALARRIWMSFVVEGKEVLYPEDFNEVLGPAYKDEAEEAFNFIDNDQNGDISLDEMVRKIVEIGKERKAIAEGMKDIGQALGAFDKVLLFVVLLIVIFIFLAWFQSTFITTITTAGTALLSLSFIFAVTCQEFLGSCIFLFVKHPYDVGDRVEINGVGMIVNRISLLYTVFTRSDVSQISQIPNIQLNNYWVDNLSRSKAMSETIEVDISFDTTFEDIELLRAEMEKFVRAPENSRDFKPDFSISISSVGSLDKMTLQMSISHKSNWHDAVVKGTRRSKFLCALALAMKKVPIYGPGGGGETLGGPTNPTYSVAVSDDWATNSRNKTDADKANARMVPPPPANPEEAREHEKAAVEAMNTRPPVAEIVTSWDTRDDRTLNADQIEEAQRNRDIDSVRSSLVKRASTRGRRRAGEGLPSMTSDSGAQAAAGLQPRASTSSRHEPGFDEEAVTGMPSSFYHTNRSALSPTSPTNPSGHLHPSSSVRSDYRGAPPPSSSSGQR</sequence>
<evidence type="ECO:0000313" key="1">
    <source>
        <dbReference type="EMBL" id="KAI9901760.1"/>
    </source>
</evidence>